<dbReference type="GO" id="GO:0005085">
    <property type="term" value="F:guanyl-nucleotide exchange factor activity"/>
    <property type="evidence" value="ECO:0007669"/>
    <property type="project" value="InterPro"/>
</dbReference>
<feature type="compositionally biased region" description="Polar residues" evidence="1">
    <location>
        <begin position="474"/>
        <end position="505"/>
    </location>
</feature>
<feature type="region of interest" description="Disordered" evidence="1">
    <location>
        <begin position="549"/>
        <end position="590"/>
    </location>
</feature>
<dbReference type="EMBL" id="CADEPI010000017">
    <property type="protein sequence ID" value="CAB3364788.1"/>
    <property type="molecule type" value="Genomic_DNA"/>
</dbReference>
<evidence type="ECO:0000259" key="2">
    <source>
        <dbReference type="PROSITE" id="PS50229"/>
    </source>
</evidence>
<dbReference type="AlphaFoldDB" id="A0A8S1C1N0"/>
<sequence>MGNKLSCSCAPLIRKAYRYEDSPWQTSRRRDGHLLRLWAEVFHVSASGAGTVKWQQVSEDLVPVNITCIQDSPECVFHITAYNSQVDKILDVRLVQPGTRIGQASECFVYWKDPMTNDTWGLNFTSPIDAKQFRECCSPSFKFSRKASSSYSLRLEPPKQKVKAKRKPLSTPASPSRSREPQCTCMTPEQYARLRAQDPRYRSSTLPRAQSVRSASGDDGTTRSEKVAAATSSTSLYDNVQGGPKRGDQAYSSLRQRAGGVGGNTQPSQQQQPEAKAANHVSTQQSGTTETAQQTSAGRQPPPGGNVQLGRRGKQLADLKQQYYSDAETSRDEEFRHKRAKSKSTDDMTLANERNISLDSNTLKRMLKPMPSVESPVTSPEMSRRRYNRHHHGHHHHHHGGHIQRQDMGSSFMSEPESSSAGPYHRPASAAAGSSRFSNSRSAHEFGRGLYLELERERGDNSPPSDNVLFDNQCYATTPSSSNGNNSDMEPQGQPNSASTPGSPTSRLLLEYEMHLRNTLAKGMDAESYSLHTFEALLTQSMENLESAGWNDASNNRHLHNNNNYNNNQHPAPHHHHHHHPHSHLHGRRPVKTAVAAANATWQASGGLKPPTGKRTCCNQAKHHHHKQASTRSIPGEFAENLPTSNQRSPYPTRRRPGSSASLNKSSTLPLPNRGAHPSERPASAREPRERDRERDGYYSDRNELARERERDRGYLSDHNSRSSMFDRTDSFRSSDYLSDRESRYGIVQQASVESADSRLCYLTSSEDVLRSFDWARAASAAEGKVGAGRERVPSERDPLGSKSERTLNWDVGAAYRARGPMMVRAIERLRASSVNFYPNRDLLADLDDLADELRASSAPRLYLHQQQVGPSTSLAE</sequence>
<dbReference type="PROSITE" id="PS50229">
    <property type="entry name" value="WH1"/>
    <property type="match status" value="1"/>
</dbReference>
<evidence type="ECO:0000256" key="1">
    <source>
        <dbReference type="SAM" id="MobiDB-lite"/>
    </source>
</evidence>
<dbReference type="InterPro" id="IPR011993">
    <property type="entry name" value="PH-like_dom_sf"/>
</dbReference>
<organism evidence="3 4">
    <name type="scientific">Cloeon dipterum</name>
    <dbReference type="NCBI Taxonomy" id="197152"/>
    <lineage>
        <taxon>Eukaryota</taxon>
        <taxon>Metazoa</taxon>
        <taxon>Ecdysozoa</taxon>
        <taxon>Arthropoda</taxon>
        <taxon>Hexapoda</taxon>
        <taxon>Insecta</taxon>
        <taxon>Pterygota</taxon>
        <taxon>Palaeoptera</taxon>
        <taxon>Ephemeroptera</taxon>
        <taxon>Pisciforma</taxon>
        <taxon>Baetidae</taxon>
        <taxon>Cloeon</taxon>
    </lineage>
</organism>
<evidence type="ECO:0000313" key="4">
    <source>
        <dbReference type="Proteomes" id="UP000494165"/>
    </source>
</evidence>
<feature type="compositionally biased region" description="Polar residues" evidence="1">
    <location>
        <begin position="659"/>
        <end position="670"/>
    </location>
</feature>
<feature type="compositionally biased region" description="Basic residues" evidence="1">
    <location>
        <begin position="572"/>
        <end position="590"/>
    </location>
</feature>
<keyword evidence="4" id="KW-1185">Reference proteome</keyword>
<dbReference type="PANTHER" id="PTHR46001">
    <property type="entry name" value="TIAM (MAMMALIAN TUMOR INVASION AND METASTASIS FACTOR) HOMOLOG"/>
    <property type="match status" value="1"/>
</dbReference>
<dbReference type="FunFam" id="2.30.29.30:FF:000373">
    <property type="entry name" value="Protein still life, isoform SIF type"/>
    <property type="match status" value="1"/>
</dbReference>
<feature type="compositionally biased region" description="Basic residues" evidence="1">
    <location>
        <begin position="385"/>
        <end position="402"/>
    </location>
</feature>
<name>A0A8S1C1N0_9INSE</name>
<evidence type="ECO:0000313" key="3">
    <source>
        <dbReference type="EMBL" id="CAB3364788.1"/>
    </source>
</evidence>
<feature type="compositionally biased region" description="Polar residues" evidence="1">
    <location>
        <begin position="280"/>
        <end position="298"/>
    </location>
</feature>
<feature type="domain" description="WH1" evidence="2">
    <location>
        <begin position="26"/>
        <end position="144"/>
    </location>
</feature>
<dbReference type="PANTHER" id="PTHR46001:SF3">
    <property type="entry name" value="PROTEIN STILL LIFE, ISOFORM SIF TYPE 1"/>
    <property type="match status" value="1"/>
</dbReference>
<protein>
    <recommendedName>
        <fullName evidence="2">WH1 domain-containing protein</fullName>
    </recommendedName>
</protein>
<feature type="region of interest" description="Disordered" evidence="1">
    <location>
        <begin position="152"/>
        <end position="310"/>
    </location>
</feature>
<dbReference type="GO" id="GO:0007264">
    <property type="term" value="P:small GTPase-mediated signal transduction"/>
    <property type="evidence" value="ECO:0007669"/>
    <property type="project" value="InterPro"/>
</dbReference>
<feature type="compositionally biased region" description="Basic and acidic residues" evidence="1">
    <location>
        <begin position="788"/>
        <end position="804"/>
    </location>
</feature>
<dbReference type="SUPFAM" id="SSF50729">
    <property type="entry name" value="PH domain-like"/>
    <property type="match status" value="1"/>
</dbReference>
<feature type="region of interest" description="Disordered" evidence="1">
    <location>
        <begin position="602"/>
        <end position="732"/>
    </location>
</feature>
<feature type="compositionally biased region" description="Basic and acidic residues" evidence="1">
    <location>
        <begin position="677"/>
        <end position="732"/>
    </location>
</feature>
<feature type="region of interest" description="Disordered" evidence="1">
    <location>
        <begin position="323"/>
        <end position="442"/>
    </location>
</feature>
<feature type="compositionally biased region" description="Low complexity" evidence="1">
    <location>
        <begin position="410"/>
        <end position="420"/>
    </location>
</feature>
<feature type="compositionally biased region" description="Polar residues" evidence="1">
    <location>
        <begin position="352"/>
        <end position="363"/>
    </location>
</feature>
<accession>A0A8S1C1N0</accession>
<feature type="region of interest" description="Disordered" evidence="1">
    <location>
        <begin position="457"/>
        <end position="505"/>
    </location>
</feature>
<feature type="compositionally biased region" description="Polar residues" evidence="1">
    <location>
        <begin position="264"/>
        <end position="273"/>
    </location>
</feature>
<dbReference type="Proteomes" id="UP000494165">
    <property type="component" value="Unassembled WGS sequence"/>
</dbReference>
<feature type="compositionally biased region" description="Polar residues" evidence="1">
    <location>
        <begin position="202"/>
        <end position="214"/>
    </location>
</feature>
<dbReference type="SMART" id="SM00461">
    <property type="entry name" value="WH1"/>
    <property type="match status" value="1"/>
</dbReference>
<dbReference type="OrthoDB" id="8059989at2759"/>
<dbReference type="InterPro" id="IPR043537">
    <property type="entry name" value="Tiam1/Tiam2/Sif"/>
</dbReference>
<feature type="region of interest" description="Disordered" evidence="1">
    <location>
        <begin position="784"/>
        <end position="804"/>
    </location>
</feature>
<dbReference type="InterPro" id="IPR000697">
    <property type="entry name" value="WH1/EVH1_dom"/>
</dbReference>
<reference evidence="3 4" key="1">
    <citation type="submission" date="2020-04" db="EMBL/GenBank/DDBJ databases">
        <authorList>
            <person name="Alioto T."/>
            <person name="Alioto T."/>
            <person name="Gomez Garrido J."/>
        </authorList>
    </citation>
    <scope>NUCLEOTIDE SEQUENCE [LARGE SCALE GENOMIC DNA]</scope>
</reference>
<gene>
    <name evidence="3" type="ORF">CLODIP_2_CD03635</name>
</gene>
<comment type="caution">
    <text evidence="3">The sequence shown here is derived from an EMBL/GenBank/DDBJ whole genome shotgun (WGS) entry which is preliminary data.</text>
</comment>
<proteinExistence type="predicted"/>
<feature type="compositionally biased region" description="Low complexity" evidence="1">
    <location>
        <begin position="561"/>
        <end position="571"/>
    </location>
</feature>
<dbReference type="Gene3D" id="2.30.29.30">
    <property type="entry name" value="Pleckstrin-homology domain (PH domain)/Phosphotyrosine-binding domain (PTB)"/>
    <property type="match status" value="1"/>
</dbReference>